<keyword evidence="6" id="KW-1185">Reference proteome</keyword>
<keyword evidence="2" id="KW-0732">Signal</keyword>
<keyword evidence="4" id="KW-0449">Lipoprotein</keyword>
<dbReference type="RefSeq" id="WP_137269852.1">
    <property type="nucleotide sequence ID" value="NZ_JACYNM010000013.1"/>
</dbReference>
<gene>
    <name evidence="4" type="ORF">EpCFBP13511_19105</name>
    <name evidence="3" type="ORF">IFT93_16430</name>
</gene>
<dbReference type="InterPro" id="IPR025596">
    <property type="entry name" value="YedD"/>
</dbReference>
<evidence type="ECO:0000313" key="4">
    <source>
        <dbReference type="EMBL" id="TKJ85758.1"/>
    </source>
</evidence>
<dbReference type="NCBIfam" id="NF007705">
    <property type="entry name" value="PRK10397.1"/>
    <property type="match status" value="1"/>
</dbReference>
<reference evidence="4 5" key="1">
    <citation type="journal article" date="2019" name="Sci. Rep.">
        <title>Differences in resource use lead to coexistence of seed-transmitted microbial populations.</title>
        <authorList>
            <person name="Torres-Cortes G."/>
            <person name="Garcia B.J."/>
            <person name="Compant S."/>
            <person name="Rezki S."/>
            <person name="Jones P."/>
            <person name="Preveaux A."/>
            <person name="Briand M."/>
            <person name="Roulet A."/>
            <person name="Bouchez O."/>
            <person name="Jacobson D."/>
            <person name="Barret M."/>
        </authorList>
    </citation>
    <scope>NUCLEOTIDE SEQUENCE [LARGE SCALE GENOMIC DNA]</scope>
    <source>
        <strain evidence="4 5">CFBP13511</strain>
    </source>
</reference>
<dbReference type="Pfam" id="PF13987">
    <property type="entry name" value="YedD"/>
    <property type="match status" value="1"/>
</dbReference>
<dbReference type="AlphaFoldDB" id="A0A4U3EY58"/>
<feature type="compositionally biased region" description="Polar residues" evidence="1">
    <location>
        <begin position="141"/>
        <end position="161"/>
    </location>
</feature>
<dbReference type="EMBL" id="JACYNN010000013">
    <property type="protein sequence ID" value="MBD8107986.1"/>
    <property type="molecule type" value="Genomic_DNA"/>
</dbReference>
<evidence type="ECO:0000313" key="3">
    <source>
        <dbReference type="EMBL" id="MBD8107986.1"/>
    </source>
</evidence>
<sequence>MRKWMFAAAAAVTLSGCAQLADYASAVKTPPPATLVGNWQTFGPQSGLVSDQAKASLIITAEGDTLDCRQWQRVIAKPGKVTFFDGEWVNVNEQLRVMPLELQGTELHYDKLVMQKVAQPTAECQKALDDRAKAQAAAQQPTAGISTQQPEQNVTTPPAQP</sequence>
<accession>A0A4U3EY58</accession>
<protein>
    <submittedName>
        <fullName evidence="4">Lipoprotein</fullName>
    </submittedName>
</protein>
<proteinExistence type="predicted"/>
<dbReference type="PROSITE" id="PS51257">
    <property type="entry name" value="PROKAR_LIPOPROTEIN"/>
    <property type="match status" value="1"/>
</dbReference>
<feature type="signal peptide" evidence="2">
    <location>
        <begin position="1"/>
        <end position="20"/>
    </location>
</feature>
<organism evidence="4 5">
    <name type="scientific">Erwinia persicina</name>
    <dbReference type="NCBI Taxonomy" id="55211"/>
    <lineage>
        <taxon>Bacteria</taxon>
        <taxon>Pseudomonadati</taxon>
        <taxon>Pseudomonadota</taxon>
        <taxon>Gammaproteobacteria</taxon>
        <taxon>Enterobacterales</taxon>
        <taxon>Erwiniaceae</taxon>
        <taxon>Erwinia</taxon>
    </lineage>
</organism>
<dbReference type="Proteomes" id="UP000661012">
    <property type="component" value="Unassembled WGS sequence"/>
</dbReference>
<evidence type="ECO:0000256" key="2">
    <source>
        <dbReference type="SAM" id="SignalP"/>
    </source>
</evidence>
<dbReference type="OrthoDB" id="6518935at2"/>
<reference evidence="3 6" key="2">
    <citation type="journal article" date="2020" name="FEMS Microbiol. Ecol.">
        <title>Temporal dynamics of bacterial communities during seed development and maturation.</title>
        <authorList>
            <person name="Chesneau G."/>
            <person name="Torres-Cortes G."/>
            <person name="Briand M."/>
            <person name="Darrasse A."/>
            <person name="Preveaux A."/>
            <person name="Marais C."/>
            <person name="Jacques M.A."/>
            <person name="Shade A."/>
            <person name="Barret M."/>
        </authorList>
    </citation>
    <scope>NUCLEOTIDE SEQUENCE [LARGE SCALE GENOMIC DNA]</scope>
    <source>
        <strain evidence="3 6">CFBP13732</strain>
    </source>
</reference>
<evidence type="ECO:0000313" key="6">
    <source>
        <dbReference type="Proteomes" id="UP000661012"/>
    </source>
</evidence>
<dbReference type="InterPro" id="IPR038624">
    <property type="entry name" value="YedD-like_sf"/>
</dbReference>
<name>A0A4U3EY58_9GAMM</name>
<feature type="chain" id="PRO_5020475609" evidence="2">
    <location>
        <begin position="21"/>
        <end position="161"/>
    </location>
</feature>
<dbReference type="Gene3D" id="2.40.128.500">
    <property type="entry name" value="YedD-like protein"/>
    <property type="match status" value="1"/>
</dbReference>
<dbReference type="Proteomes" id="UP000306393">
    <property type="component" value="Unassembled WGS sequence"/>
</dbReference>
<comment type="caution">
    <text evidence="4">The sequence shown here is derived from an EMBL/GenBank/DDBJ whole genome shotgun (WGS) entry which is preliminary data.</text>
</comment>
<dbReference type="EMBL" id="QGAC01000021">
    <property type="protein sequence ID" value="TKJ85758.1"/>
    <property type="molecule type" value="Genomic_DNA"/>
</dbReference>
<evidence type="ECO:0000313" key="5">
    <source>
        <dbReference type="Proteomes" id="UP000306393"/>
    </source>
</evidence>
<evidence type="ECO:0000256" key="1">
    <source>
        <dbReference type="SAM" id="MobiDB-lite"/>
    </source>
</evidence>
<feature type="region of interest" description="Disordered" evidence="1">
    <location>
        <begin position="126"/>
        <end position="161"/>
    </location>
</feature>